<dbReference type="RefSeq" id="WP_238200006.1">
    <property type="nucleotide sequence ID" value="NZ_BPQZ01000054.1"/>
</dbReference>
<accession>A0AA37WQ44</accession>
<organism evidence="1 2">
    <name type="scientific">Methylobacterium tardum</name>
    <dbReference type="NCBI Taxonomy" id="374432"/>
    <lineage>
        <taxon>Bacteria</taxon>
        <taxon>Pseudomonadati</taxon>
        <taxon>Pseudomonadota</taxon>
        <taxon>Alphaproteobacteria</taxon>
        <taxon>Hyphomicrobiales</taxon>
        <taxon>Methylobacteriaceae</taxon>
        <taxon>Methylobacterium</taxon>
    </lineage>
</organism>
<gene>
    <name evidence="1" type="ORF">GCM10007890_07530</name>
</gene>
<evidence type="ECO:0000313" key="1">
    <source>
        <dbReference type="EMBL" id="GLS68741.1"/>
    </source>
</evidence>
<dbReference type="Proteomes" id="UP001157440">
    <property type="component" value="Unassembled WGS sequence"/>
</dbReference>
<keyword evidence="2" id="KW-1185">Reference proteome</keyword>
<reference evidence="2" key="1">
    <citation type="journal article" date="2019" name="Int. J. Syst. Evol. Microbiol.">
        <title>The Global Catalogue of Microorganisms (GCM) 10K type strain sequencing project: providing services to taxonomists for standard genome sequencing and annotation.</title>
        <authorList>
            <consortium name="The Broad Institute Genomics Platform"/>
            <consortium name="The Broad Institute Genome Sequencing Center for Infectious Disease"/>
            <person name="Wu L."/>
            <person name="Ma J."/>
        </authorList>
    </citation>
    <scope>NUCLEOTIDE SEQUENCE [LARGE SCALE GENOMIC DNA]</scope>
    <source>
        <strain evidence="2">NBRC 103632</strain>
    </source>
</reference>
<name>A0AA37WQ44_9HYPH</name>
<evidence type="ECO:0000313" key="2">
    <source>
        <dbReference type="Proteomes" id="UP001157440"/>
    </source>
</evidence>
<dbReference type="AlphaFoldDB" id="A0AA37WQ44"/>
<comment type="caution">
    <text evidence="1">The sequence shown here is derived from an EMBL/GenBank/DDBJ whole genome shotgun (WGS) entry which is preliminary data.</text>
</comment>
<sequence>MKGKNAHIDPKYPTSDNLSSGHDVAVGILGAAASTLVPFSGPVVQGIIKKYVATPTAVRQAHWFNRLGEAVYELQTRLSGFDPKSLDNNEEFLTAVLAATHIALRTHHEEKLEALKNTVLNTAAGLSLDDVVRGSFMQILEQFSASHLEVLRHMSGSEGSMFSTGTSPEDHITEYHGNVDYTGTTLRLHLRSKLVPEVMDRIMFDLNSHGMVSFDPKKGSSDGKLTTYIGDSFLRFVSPPIVS</sequence>
<proteinExistence type="predicted"/>
<dbReference type="EMBL" id="BSPL01000008">
    <property type="protein sequence ID" value="GLS68741.1"/>
    <property type="molecule type" value="Genomic_DNA"/>
</dbReference>
<protein>
    <submittedName>
        <fullName evidence="1">Uncharacterized protein</fullName>
    </submittedName>
</protein>